<feature type="compositionally biased region" description="Polar residues" evidence="1">
    <location>
        <begin position="57"/>
        <end position="68"/>
    </location>
</feature>
<protein>
    <submittedName>
        <fullName evidence="2">Uncharacterized protein</fullName>
    </submittedName>
</protein>
<dbReference type="AlphaFoldDB" id="A0A2P5B5J9"/>
<reference evidence="3" key="1">
    <citation type="submission" date="2016-06" db="EMBL/GenBank/DDBJ databases">
        <title>Parallel loss of symbiosis genes in relatives of nitrogen-fixing non-legume Parasponia.</title>
        <authorList>
            <person name="Van Velzen R."/>
            <person name="Holmer R."/>
            <person name="Bu F."/>
            <person name="Rutten L."/>
            <person name="Van Zeijl A."/>
            <person name="Liu W."/>
            <person name="Santuari L."/>
            <person name="Cao Q."/>
            <person name="Sharma T."/>
            <person name="Shen D."/>
            <person name="Roswanjaya Y."/>
            <person name="Wardhani T."/>
            <person name="Kalhor M.S."/>
            <person name="Jansen J."/>
            <person name="Van den Hoogen J."/>
            <person name="Gungor B."/>
            <person name="Hartog M."/>
            <person name="Hontelez J."/>
            <person name="Verver J."/>
            <person name="Yang W.-C."/>
            <person name="Schijlen E."/>
            <person name="Repin R."/>
            <person name="Schilthuizen M."/>
            <person name="Schranz E."/>
            <person name="Heidstra R."/>
            <person name="Miyata K."/>
            <person name="Fedorova E."/>
            <person name="Kohlen W."/>
            <person name="Bisseling T."/>
            <person name="Smit S."/>
            <person name="Geurts R."/>
        </authorList>
    </citation>
    <scope>NUCLEOTIDE SEQUENCE [LARGE SCALE GENOMIC DNA]</scope>
    <source>
        <strain evidence="3">cv. WU1-14</strain>
    </source>
</reference>
<organism evidence="2 3">
    <name type="scientific">Parasponia andersonii</name>
    <name type="common">Sponia andersonii</name>
    <dbReference type="NCBI Taxonomy" id="3476"/>
    <lineage>
        <taxon>Eukaryota</taxon>
        <taxon>Viridiplantae</taxon>
        <taxon>Streptophyta</taxon>
        <taxon>Embryophyta</taxon>
        <taxon>Tracheophyta</taxon>
        <taxon>Spermatophyta</taxon>
        <taxon>Magnoliopsida</taxon>
        <taxon>eudicotyledons</taxon>
        <taxon>Gunneridae</taxon>
        <taxon>Pentapetalae</taxon>
        <taxon>rosids</taxon>
        <taxon>fabids</taxon>
        <taxon>Rosales</taxon>
        <taxon>Cannabaceae</taxon>
        <taxon>Parasponia</taxon>
    </lineage>
</organism>
<evidence type="ECO:0000313" key="2">
    <source>
        <dbReference type="EMBL" id="PON44067.1"/>
    </source>
</evidence>
<feature type="region of interest" description="Disordered" evidence="1">
    <location>
        <begin position="57"/>
        <end position="108"/>
    </location>
</feature>
<accession>A0A2P5B5J9</accession>
<sequence>MLLVIHSTLFRDGQGPEDYIGSTFVPLSSEGHVATQAYADSLTPSFAPPLSIVYSKGINTNTKSSYTPSKEESKKSSQRLKGKTHKRKIEQPATDRSSTSNKDIASNT</sequence>
<feature type="compositionally biased region" description="Polar residues" evidence="1">
    <location>
        <begin position="94"/>
        <end position="108"/>
    </location>
</feature>
<keyword evidence="3" id="KW-1185">Reference proteome</keyword>
<proteinExistence type="predicted"/>
<comment type="caution">
    <text evidence="2">The sequence shown here is derived from an EMBL/GenBank/DDBJ whole genome shotgun (WGS) entry which is preliminary data.</text>
</comment>
<dbReference type="Proteomes" id="UP000237105">
    <property type="component" value="Unassembled WGS sequence"/>
</dbReference>
<gene>
    <name evidence="2" type="ORF">PanWU01x14_270030</name>
</gene>
<dbReference type="EMBL" id="JXTB01000359">
    <property type="protein sequence ID" value="PON44067.1"/>
    <property type="molecule type" value="Genomic_DNA"/>
</dbReference>
<evidence type="ECO:0000313" key="3">
    <source>
        <dbReference type="Proteomes" id="UP000237105"/>
    </source>
</evidence>
<evidence type="ECO:0000256" key="1">
    <source>
        <dbReference type="SAM" id="MobiDB-lite"/>
    </source>
</evidence>
<name>A0A2P5B5J9_PARAD</name>
<feature type="compositionally biased region" description="Basic residues" evidence="1">
    <location>
        <begin position="76"/>
        <end position="88"/>
    </location>
</feature>